<gene>
    <name evidence="2" type="ORF">DW888_03490</name>
</gene>
<keyword evidence="1" id="KW-0812">Transmembrane</keyword>
<dbReference type="EMBL" id="QSGO01000002">
    <property type="protein sequence ID" value="RHB37646.1"/>
    <property type="molecule type" value="Genomic_DNA"/>
</dbReference>
<organism evidence="2 3">
    <name type="scientific">Bacteroides nordii</name>
    <dbReference type="NCBI Taxonomy" id="291645"/>
    <lineage>
        <taxon>Bacteria</taxon>
        <taxon>Pseudomonadati</taxon>
        <taxon>Bacteroidota</taxon>
        <taxon>Bacteroidia</taxon>
        <taxon>Bacteroidales</taxon>
        <taxon>Bacteroidaceae</taxon>
        <taxon>Bacteroides</taxon>
    </lineage>
</organism>
<keyword evidence="1" id="KW-0472">Membrane</keyword>
<reference evidence="2 3" key="1">
    <citation type="submission" date="2018-08" db="EMBL/GenBank/DDBJ databases">
        <title>A genome reference for cultivated species of the human gut microbiota.</title>
        <authorList>
            <person name="Zou Y."/>
            <person name="Xue W."/>
            <person name="Luo G."/>
        </authorList>
    </citation>
    <scope>NUCLEOTIDE SEQUENCE [LARGE SCALE GENOMIC DNA]</scope>
    <source>
        <strain evidence="2 3">AM40-30BH</strain>
    </source>
</reference>
<feature type="transmembrane region" description="Helical" evidence="1">
    <location>
        <begin position="12"/>
        <end position="34"/>
    </location>
</feature>
<sequence>MRHSFSLSGELHIVGIVAILLYFMLLSVIAMMWIRIERQDETIRNLRIKISETECCKIADKEAVRIMCLHELFERIDYSDKEHSTIYQMP</sequence>
<evidence type="ECO:0000313" key="2">
    <source>
        <dbReference type="EMBL" id="RHB37646.1"/>
    </source>
</evidence>
<accession>A0A413VVH4</accession>
<evidence type="ECO:0000256" key="1">
    <source>
        <dbReference type="SAM" id="Phobius"/>
    </source>
</evidence>
<dbReference type="Proteomes" id="UP000284379">
    <property type="component" value="Unassembled WGS sequence"/>
</dbReference>
<name>A0A413VVH4_9BACE</name>
<proteinExistence type="predicted"/>
<comment type="caution">
    <text evidence="2">The sequence shown here is derived from an EMBL/GenBank/DDBJ whole genome shotgun (WGS) entry which is preliminary data.</text>
</comment>
<keyword evidence="1" id="KW-1133">Transmembrane helix</keyword>
<dbReference type="RefSeq" id="WP_007484135.1">
    <property type="nucleotide sequence ID" value="NZ_CABJFV010000002.1"/>
</dbReference>
<dbReference type="AlphaFoldDB" id="A0A413VVH4"/>
<evidence type="ECO:0000313" key="3">
    <source>
        <dbReference type="Proteomes" id="UP000284379"/>
    </source>
</evidence>
<protein>
    <submittedName>
        <fullName evidence="2">Uncharacterized protein</fullName>
    </submittedName>
</protein>